<reference evidence="3 4" key="1">
    <citation type="submission" date="2023-08" db="EMBL/GenBank/DDBJ databases">
        <title>A Necator americanus chromosomal reference genome.</title>
        <authorList>
            <person name="Ilik V."/>
            <person name="Petrzelkova K.J."/>
            <person name="Pardy F."/>
            <person name="Fuh T."/>
            <person name="Niatou-Singa F.S."/>
            <person name="Gouil Q."/>
            <person name="Baker L."/>
            <person name="Ritchie M.E."/>
            <person name="Jex A.R."/>
            <person name="Gazzola D."/>
            <person name="Li H."/>
            <person name="Toshio Fujiwara R."/>
            <person name="Zhan B."/>
            <person name="Aroian R.V."/>
            <person name="Pafco B."/>
            <person name="Schwarz E.M."/>
        </authorList>
    </citation>
    <scope>NUCLEOTIDE SEQUENCE [LARGE SCALE GENOMIC DNA]</scope>
    <source>
        <strain evidence="3 4">Aroian</strain>
        <tissue evidence="3">Whole animal</tissue>
    </source>
</reference>
<evidence type="ECO:0008006" key="5">
    <source>
        <dbReference type="Google" id="ProtNLM"/>
    </source>
</evidence>
<dbReference type="PANTHER" id="PTHR21593">
    <property type="entry name" value="PRION-LIKE- Q/N-RICH -DOMAIN-BEARING PROTEIN PROTEIN"/>
    <property type="match status" value="1"/>
</dbReference>
<evidence type="ECO:0000313" key="4">
    <source>
        <dbReference type="Proteomes" id="UP001303046"/>
    </source>
</evidence>
<evidence type="ECO:0000256" key="1">
    <source>
        <dbReference type="SAM" id="MobiDB-lite"/>
    </source>
</evidence>
<gene>
    <name evidence="3" type="primary">Necator_chrI.g2865</name>
    <name evidence="3" type="ORF">RB195_006737</name>
</gene>
<dbReference type="InterPro" id="IPR052823">
    <property type="entry name" value="SXP/RAL-2_related"/>
</dbReference>
<proteinExistence type="predicted"/>
<organism evidence="3 4">
    <name type="scientific">Necator americanus</name>
    <name type="common">Human hookworm</name>
    <dbReference type="NCBI Taxonomy" id="51031"/>
    <lineage>
        <taxon>Eukaryota</taxon>
        <taxon>Metazoa</taxon>
        <taxon>Ecdysozoa</taxon>
        <taxon>Nematoda</taxon>
        <taxon>Chromadorea</taxon>
        <taxon>Rhabditida</taxon>
        <taxon>Rhabditina</taxon>
        <taxon>Rhabditomorpha</taxon>
        <taxon>Strongyloidea</taxon>
        <taxon>Ancylostomatidae</taxon>
        <taxon>Bunostominae</taxon>
        <taxon>Necator</taxon>
    </lineage>
</organism>
<evidence type="ECO:0000256" key="2">
    <source>
        <dbReference type="SAM" id="SignalP"/>
    </source>
</evidence>
<dbReference type="EMBL" id="JAVFWL010000001">
    <property type="protein sequence ID" value="KAK6729865.1"/>
    <property type="molecule type" value="Genomic_DNA"/>
</dbReference>
<comment type="caution">
    <text evidence="3">The sequence shown here is derived from an EMBL/GenBank/DDBJ whole genome shotgun (WGS) entry which is preliminary data.</text>
</comment>
<feature type="signal peptide" evidence="2">
    <location>
        <begin position="1"/>
        <end position="25"/>
    </location>
</feature>
<protein>
    <recommendedName>
        <fullName evidence="5">SXP/RAL-2 family protein Ani s 5-like cation-binding domain-containing protein</fullName>
    </recommendedName>
</protein>
<dbReference type="PANTHER" id="PTHR21593:SF36">
    <property type="entry name" value="DUF148 DOMAIN-CONTAINING PROTEIN-RELATED"/>
    <property type="match status" value="1"/>
</dbReference>
<keyword evidence="2" id="KW-0732">Signal</keyword>
<evidence type="ECO:0000313" key="3">
    <source>
        <dbReference type="EMBL" id="KAK6729865.1"/>
    </source>
</evidence>
<feature type="region of interest" description="Disordered" evidence="1">
    <location>
        <begin position="41"/>
        <end position="87"/>
    </location>
</feature>
<sequence>MKGIGGVAQLIVALLHLFEFVPTRSAPNNFSVGGRARAPSSFWTAGTQQQNSDTVEPQPRAVNSPEVNKPGGAPLDDSPTNGFWPDPQALREFRRRLKDAKSVAVGPDNNKIQKLDQNTFPTVFIHHADRLENPTSPPAPPVTCAPQVQNPWGVIPPNQEPNPDNTLVVQPPAVSSPPSVPLEVLVHWIYDEENGGDVVAPLGGSTNQILPPAPLPPPPPQPIDRPPFLLEATDDTVAEYFKIIMDERLTKRELKCALEAWKATLTPYLLSKYEESEAERQRMFAVERDLRAQRVARLSPAAKLIADKIEAVRLNDEFTVLEEEHMIREIMQSAPLEIREELTAQ</sequence>
<dbReference type="Proteomes" id="UP001303046">
    <property type="component" value="Unassembled WGS sequence"/>
</dbReference>
<keyword evidence="4" id="KW-1185">Reference proteome</keyword>
<feature type="chain" id="PRO_5047167516" description="SXP/RAL-2 family protein Ani s 5-like cation-binding domain-containing protein" evidence="2">
    <location>
        <begin position="26"/>
        <end position="345"/>
    </location>
</feature>
<accession>A0ABR1BVE4</accession>
<name>A0ABR1BVE4_NECAM</name>
<feature type="compositionally biased region" description="Polar residues" evidence="1">
    <location>
        <begin position="41"/>
        <end position="55"/>
    </location>
</feature>